<evidence type="ECO:0000313" key="1">
    <source>
        <dbReference type="EMBL" id="CAI2380384.1"/>
    </source>
</evidence>
<reference evidence="1" key="1">
    <citation type="submission" date="2023-07" db="EMBL/GenBank/DDBJ databases">
        <authorList>
            <consortium name="AG Swart"/>
            <person name="Singh M."/>
            <person name="Singh A."/>
            <person name="Seah K."/>
            <person name="Emmerich C."/>
        </authorList>
    </citation>
    <scope>NUCLEOTIDE SEQUENCE</scope>
    <source>
        <strain evidence="1">DP1</strain>
    </source>
</reference>
<dbReference type="EMBL" id="CAMPGE010022335">
    <property type="protein sequence ID" value="CAI2380384.1"/>
    <property type="molecule type" value="Genomic_DNA"/>
</dbReference>
<proteinExistence type="predicted"/>
<accession>A0AAD1XWV2</accession>
<protein>
    <submittedName>
        <fullName evidence="1">Uncharacterized protein</fullName>
    </submittedName>
</protein>
<organism evidence="1 2">
    <name type="scientific">Euplotes crassus</name>
    <dbReference type="NCBI Taxonomy" id="5936"/>
    <lineage>
        <taxon>Eukaryota</taxon>
        <taxon>Sar</taxon>
        <taxon>Alveolata</taxon>
        <taxon>Ciliophora</taxon>
        <taxon>Intramacronucleata</taxon>
        <taxon>Spirotrichea</taxon>
        <taxon>Hypotrichia</taxon>
        <taxon>Euplotida</taxon>
        <taxon>Euplotidae</taxon>
        <taxon>Moneuplotes</taxon>
    </lineage>
</organism>
<keyword evidence="2" id="KW-1185">Reference proteome</keyword>
<gene>
    <name evidence="1" type="ORF">ECRASSUSDP1_LOCUS21818</name>
</gene>
<dbReference type="AlphaFoldDB" id="A0AAD1XWV2"/>
<comment type="caution">
    <text evidence="1">The sequence shown here is derived from an EMBL/GenBank/DDBJ whole genome shotgun (WGS) entry which is preliminary data.</text>
</comment>
<sequence>MKSKNARFKSVKFQTISGILVYLNAGKLSQLDLKQVQKVKNLSFFSKYLSLLKKYAGLLSGDYKFIKGGKTLQKRRIKNFNLSSYKRKLVEKILALESRQLERKINCIFHEPRESSLPSASLEHISKLQSRPGTSIEIYERRRKFLRESTLSYCKTRL</sequence>
<name>A0AAD1XWV2_EUPCR</name>
<evidence type="ECO:0000313" key="2">
    <source>
        <dbReference type="Proteomes" id="UP001295684"/>
    </source>
</evidence>
<dbReference type="Proteomes" id="UP001295684">
    <property type="component" value="Unassembled WGS sequence"/>
</dbReference>